<dbReference type="EMBL" id="WMBB01000023">
    <property type="protein sequence ID" value="MTE17355.1"/>
    <property type="molecule type" value="Genomic_DNA"/>
</dbReference>
<dbReference type="RefSeq" id="WP_154791775.1">
    <property type="nucleotide sequence ID" value="NZ_WMBB01000023.1"/>
</dbReference>
<accession>A0A6I3LAA2</accession>
<evidence type="ECO:0000313" key="2">
    <source>
        <dbReference type="EMBL" id="MTE17355.1"/>
    </source>
</evidence>
<evidence type="ECO:0000313" key="3">
    <source>
        <dbReference type="Proteomes" id="UP000432464"/>
    </source>
</evidence>
<feature type="compositionally biased region" description="Polar residues" evidence="1">
    <location>
        <begin position="1"/>
        <end position="10"/>
    </location>
</feature>
<sequence length="67" mass="7224">MTVTTPSDQPHNPRENVPVPQPPADAVTGGSRRTFFTAATGAFIGRFLGDIASDACKAMLPKFDDWF</sequence>
<reference evidence="2 3" key="1">
    <citation type="submission" date="2019-11" db="EMBL/GenBank/DDBJ databases">
        <title>Nocardia sp. nov. CT2-14 isolated from soil.</title>
        <authorList>
            <person name="Kanchanasin P."/>
            <person name="Tanasupawat S."/>
            <person name="Yuki M."/>
            <person name="Kudo T."/>
        </authorList>
    </citation>
    <scope>NUCLEOTIDE SEQUENCE [LARGE SCALE GENOMIC DNA]</scope>
    <source>
        <strain evidence="2 3">CT2-14</strain>
    </source>
</reference>
<keyword evidence="3" id="KW-1185">Reference proteome</keyword>
<proteinExistence type="predicted"/>
<organism evidence="2 3">
    <name type="scientific">Nocardia aurantiaca</name>
    <dbReference type="NCBI Taxonomy" id="2675850"/>
    <lineage>
        <taxon>Bacteria</taxon>
        <taxon>Bacillati</taxon>
        <taxon>Actinomycetota</taxon>
        <taxon>Actinomycetes</taxon>
        <taxon>Mycobacteriales</taxon>
        <taxon>Nocardiaceae</taxon>
        <taxon>Nocardia</taxon>
    </lineage>
</organism>
<evidence type="ECO:0000256" key="1">
    <source>
        <dbReference type="SAM" id="MobiDB-lite"/>
    </source>
</evidence>
<feature type="region of interest" description="Disordered" evidence="1">
    <location>
        <begin position="1"/>
        <end position="29"/>
    </location>
</feature>
<dbReference type="AlphaFoldDB" id="A0A6I3LAA2"/>
<comment type="caution">
    <text evidence="2">The sequence shown here is derived from an EMBL/GenBank/DDBJ whole genome shotgun (WGS) entry which is preliminary data.</text>
</comment>
<name>A0A6I3LAA2_9NOCA</name>
<dbReference type="Proteomes" id="UP000432464">
    <property type="component" value="Unassembled WGS sequence"/>
</dbReference>
<protein>
    <submittedName>
        <fullName evidence="2">Uncharacterized protein</fullName>
    </submittedName>
</protein>
<gene>
    <name evidence="2" type="ORF">GLP40_32040</name>
</gene>